<sequence>MKTKSLSKSFLPLVISGTIAGIISSIASPAQAIVWKWSYEGTGVTASGTLTTTDNHTNNGFYTISGITGQRNGYTITGLVPARSGNGNIWWNNDNGFTGAQPSAEGISYYVGGVEFGEVSLFSASAYRTGLLQGIIESTINTSNKEVSFSATPVPFETGYATIPGCTLVFVLAIGAKKVRQNIALKTRVVKPVETIS</sequence>
<dbReference type="Proteomes" id="UP001211249">
    <property type="component" value="Unassembled WGS sequence"/>
</dbReference>
<proteinExistence type="predicted"/>
<name>A0ABT5AGC0_9CYAN</name>
<keyword evidence="2" id="KW-1185">Reference proteome</keyword>
<gene>
    <name evidence="1" type="ORF">PN451_08685</name>
</gene>
<dbReference type="EMBL" id="JAQMUC010000048">
    <property type="protein sequence ID" value="MDB9535914.1"/>
    <property type="molecule type" value="Genomic_DNA"/>
</dbReference>
<accession>A0ABT5AGC0</accession>
<organism evidence="1 2">
    <name type="scientific">Dolichospermum planctonicum CS-1226</name>
    <dbReference type="NCBI Taxonomy" id="3021751"/>
    <lineage>
        <taxon>Bacteria</taxon>
        <taxon>Bacillati</taxon>
        <taxon>Cyanobacteriota</taxon>
        <taxon>Cyanophyceae</taxon>
        <taxon>Nostocales</taxon>
        <taxon>Aphanizomenonaceae</taxon>
        <taxon>Dolichospermum</taxon>
        <taxon>Dolichospermum planctonicum</taxon>
    </lineage>
</organism>
<evidence type="ECO:0008006" key="3">
    <source>
        <dbReference type="Google" id="ProtNLM"/>
    </source>
</evidence>
<reference evidence="1 2" key="1">
    <citation type="submission" date="2023-01" db="EMBL/GenBank/DDBJ databases">
        <title>Genomes from the Australian National Cyanobacteria Reference Collection.</title>
        <authorList>
            <person name="Willis A."/>
            <person name="Lee E.M.F."/>
        </authorList>
    </citation>
    <scope>NUCLEOTIDE SEQUENCE [LARGE SCALE GENOMIC DNA]</scope>
    <source>
        <strain evidence="1 2">CS-1226</strain>
    </source>
</reference>
<evidence type="ECO:0000313" key="1">
    <source>
        <dbReference type="EMBL" id="MDB9535914.1"/>
    </source>
</evidence>
<evidence type="ECO:0000313" key="2">
    <source>
        <dbReference type="Proteomes" id="UP001211249"/>
    </source>
</evidence>
<comment type="caution">
    <text evidence="1">The sequence shown here is derived from an EMBL/GenBank/DDBJ whole genome shotgun (WGS) entry which is preliminary data.</text>
</comment>
<protein>
    <recommendedName>
        <fullName evidence="3">PEP-CTERM sorting domain-containing protein</fullName>
    </recommendedName>
</protein>
<dbReference type="RefSeq" id="WP_271795794.1">
    <property type="nucleotide sequence ID" value="NZ_JAQMUC010000048.1"/>
</dbReference>